<evidence type="ECO:0000313" key="2">
    <source>
        <dbReference type="EMBL" id="GGG07257.1"/>
    </source>
</evidence>
<dbReference type="Proteomes" id="UP000636949">
    <property type="component" value="Unassembled WGS sequence"/>
</dbReference>
<feature type="chain" id="PRO_5035243439" evidence="1">
    <location>
        <begin position="22"/>
        <end position="210"/>
    </location>
</feature>
<keyword evidence="1" id="KW-0732">Signal</keyword>
<evidence type="ECO:0000313" key="3">
    <source>
        <dbReference type="Proteomes" id="UP000636949"/>
    </source>
</evidence>
<keyword evidence="3" id="KW-1185">Reference proteome</keyword>
<protein>
    <submittedName>
        <fullName evidence="2">Uncharacterized protein</fullName>
    </submittedName>
</protein>
<sequence length="210" mass="24440">MLNLKRSVTVFIALVPLLLQAQSLAVFQCPTEAQVASYLQDDRAPLASHARIIAKDRFKNIEILWVKQYECQCSRMYQQQQSLTGLVRFNYAELSSGWMGARMYNKHYPKRPSDSGLSCHYQASGGDLVMIINQIGFPQENFYDDFKSLDDLYFSYFMPDSTYTQHSFWQKNSYQQKYLCDRQGFQQQGCVLTLKTTENHDDWLLQVSSM</sequence>
<proteinExistence type="predicted"/>
<comment type="caution">
    <text evidence="2">The sequence shown here is derived from an EMBL/GenBank/DDBJ whole genome shotgun (WGS) entry which is preliminary data.</text>
</comment>
<reference evidence="2" key="2">
    <citation type="submission" date="2020-09" db="EMBL/GenBank/DDBJ databases">
        <authorList>
            <person name="Sun Q."/>
            <person name="Zhou Y."/>
        </authorList>
    </citation>
    <scope>NUCLEOTIDE SEQUENCE</scope>
    <source>
        <strain evidence="2">CGMCC 1.15758</strain>
    </source>
</reference>
<reference evidence="2" key="1">
    <citation type="journal article" date="2014" name="Int. J. Syst. Evol. Microbiol.">
        <title>Complete genome sequence of Corynebacterium casei LMG S-19264T (=DSM 44701T), isolated from a smear-ripened cheese.</title>
        <authorList>
            <consortium name="US DOE Joint Genome Institute (JGI-PGF)"/>
            <person name="Walter F."/>
            <person name="Albersmeier A."/>
            <person name="Kalinowski J."/>
            <person name="Ruckert C."/>
        </authorList>
    </citation>
    <scope>NUCLEOTIDE SEQUENCE</scope>
    <source>
        <strain evidence="2">CGMCC 1.15758</strain>
    </source>
</reference>
<feature type="signal peptide" evidence="1">
    <location>
        <begin position="1"/>
        <end position="21"/>
    </location>
</feature>
<dbReference type="EMBL" id="BMJS01000050">
    <property type="protein sequence ID" value="GGG07257.1"/>
    <property type="molecule type" value="Genomic_DNA"/>
</dbReference>
<organism evidence="2 3">
    <name type="scientific">Cysteiniphilum litorale</name>
    <dbReference type="NCBI Taxonomy" id="2056700"/>
    <lineage>
        <taxon>Bacteria</taxon>
        <taxon>Pseudomonadati</taxon>
        <taxon>Pseudomonadota</taxon>
        <taxon>Gammaproteobacteria</taxon>
        <taxon>Thiotrichales</taxon>
        <taxon>Fastidiosibacteraceae</taxon>
        <taxon>Cysteiniphilum</taxon>
    </lineage>
</organism>
<name>A0A8J2Z6J8_9GAMM</name>
<gene>
    <name evidence="2" type="ORF">GCM10010995_25980</name>
</gene>
<evidence type="ECO:0000256" key="1">
    <source>
        <dbReference type="SAM" id="SignalP"/>
    </source>
</evidence>
<dbReference type="AlphaFoldDB" id="A0A8J2Z6J8"/>
<accession>A0A8J2Z6J8</accession>
<dbReference type="RefSeq" id="WP_117003906.1">
    <property type="nucleotide sequence ID" value="NZ_QLIQ01000049.1"/>
</dbReference>